<evidence type="ECO:0000313" key="12">
    <source>
        <dbReference type="Proteomes" id="UP000466307"/>
    </source>
</evidence>
<comment type="caution">
    <text evidence="11">The sequence shown here is derived from an EMBL/GenBank/DDBJ whole genome shotgun (WGS) entry which is preliminary data.</text>
</comment>
<evidence type="ECO:0000256" key="8">
    <source>
        <dbReference type="ARBA" id="ARBA00023136"/>
    </source>
</evidence>
<evidence type="ECO:0000256" key="10">
    <source>
        <dbReference type="HAMAP-Rule" id="MF_00330"/>
    </source>
</evidence>
<dbReference type="GO" id="GO:0015087">
    <property type="term" value="F:cobalt ion transmembrane transporter activity"/>
    <property type="evidence" value="ECO:0007669"/>
    <property type="project" value="UniProtKB-UniRule"/>
</dbReference>
<keyword evidence="2 10" id="KW-0813">Transport</keyword>
<dbReference type="HAMAP" id="MF_00330">
    <property type="entry name" value="CbiN"/>
    <property type="match status" value="1"/>
</dbReference>
<dbReference type="NCBIfam" id="NF002780">
    <property type="entry name" value="PRK02898.1"/>
    <property type="match status" value="1"/>
</dbReference>
<dbReference type="UniPathway" id="UPA00148"/>
<proteinExistence type="inferred from homology"/>
<evidence type="ECO:0000256" key="6">
    <source>
        <dbReference type="ARBA" id="ARBA00022989"/>
    </source>
</evidence>
<organism evidence="11 12">
    <name type="scientific">Gordonia desulfuricans</name>
    <dbReference type="NCBI Taxonomy" id="89051"/>
    <lineage>
        <taxon>Bacteria</taxon>
        <taxon>Bacillati</taxon>
        <taxon>Actinomycetota</taxon>
        <taxon>Actinomycetes</taxon>
        <taxon>Mycobacteriales</taxon>
        <taxon>Gordoniaceae</taxon>
        <taxon>Gordonia</taxon>
    </lineage>
</organism>
<dbReference type="Proteomes" id="UP000466307">
    <property type="component" value="Unassembled WGS sequence"/>
</dbReference>
<keyword evidence="4 10" id="KW-0169">Cobalamin biosynthesis</keyword>
<keyword evidence="8 10" id="KW-0472">Membrane</keyword>
<keyword evidence="9 10" id="KW-0170">Cobalt</keyword>
<evidence type="ECO:0000256" key="1">
    <source>
        <dbReference type="ARBA" id="ARBA00022426"/>
    </source>
</evidence>
<comment type="similarity">
    <text evidence="10">Belongs to the CbiN family.</text>
</comment>
<evidence type="ECO:0000256" key="3">
    <source>
        <dbReference type="ARBA" id="ARBA00022475"/>
    </source>
</evidence>
<feature type="transmembrane region" description="Helical" evidence="10">
    <location>
        <begin position="7"/>
        <end position="27"/>
    </location>
</feature>
<dbReference type="Pfam" id="PF02553">
    <property type="entry name" value="CbiN"/>
    <property type="match status" value="1"/>
</dbReference>
<accession>A0A7K3LVB8</accession>
<dbReference type="GO" id="GO:0005886">
    <property type="term" value="C:plasma membrane"/>
    <property type="evidence" value="ECO:0007669"/>
    <property type="project" value="UniProtKB-SubCell"/>
</dbReference>
<keyword evidence="12" id="KW-1185">Reference proteome</keyword>
<comment type="pathway">
    <text evidence="10">Cofactor biosynthesis; adenosylcobalamin biosynthesis.</text>
</comment>
<dbReference type="AlphaFoldDB" id="A0A7K3LVB8"/>
<keyword evidence="3 10" id="KW-1003">Cell membrane</keyword>
<dbReference type="PANTHER" id="PTHR38662">
    <property type="entry name" value="COBALT TRANSPORT PROTEIN CBIN"/>
    <property type="match status" value="1"/>
</dbReference>
<protein>
    <recommendedName>
        <fullName evidence="10">Cobalt transport protein CbiN</fullName>
    </recommendedName>
    <alternativeName>
        <fullName evidence="10">Energy-coupling factor transporter probable substrate-capture protein CbiN</fullName>
        <shortName evidence="10">ECF transporter S component CbiN</shortName>
    </alternativeName>
</protein>
<dbReference type="RefSeq" id="WP_054828162.1">
    <property type="nucleotide sequence ID" value="NZ_JAADZU010000105.1"/>
</dbReference>
<comment type="subunit">
    <text evidence="10">Forms an energy-coupling factor (ECF) transporter complex composed of an ATP-binding protein (A component, CbiO), a transmembrane protein (T component, CbiQ) and 2 possible substrate-capture proteins (S components, CbiM and CbiN) of unknown stoichimetry.</text>
</comment>
<feature type="transmembrane region" description="Helical" evidence="10">
    <location>
        <begin position="75"/>
        <end position="94"/>
    </location>
</feature>
<dbReference type="EMBL" id="JAADZU010000105">
    <property type="protein sequence ID" value="NDK92194.1"/>
    <property type="molecule type" value="Genomic_DNA"/>
</dbReference>
<comment type="subcellular location">
    <subcellularLocation>
        <location evidence="10">Cell membrane</location>
        <topology evidence="10">Multi-pass membrane protein</topology>
    </subcellularLocation>
</comment>
<evidence type="ECO:0000313" key="11">
    <source>
        <dbReference type="EMBL" id="NDK92194.1"/>
    </source>
</evidence>
<dbReference type="GO" id="GO:0009236">
    <property type="term" value="P:cobalamin biosynthetic process"/>
    <property type="evidence" value="ECO:0007669"/>
    <property type="project" value="UniProtKB-UniRule"/>
</dbReference>
<gene>
    <name evidence="10" type="primary">cbiN</name>
    <name evidence="11" type="ORF">GYA93_21905</name>
</gene>
<keyword evidence="1 10" id="KW-0171">Cobalt transport</keyword>
<name>A0A7K3LVB8_9ACTN</name>
<reference evidence="11 12" key="1">
    <citation type="submission" date="2020-01" db="EMBL/GenBank/DDBJ databases">
        <title>Investigation of new actinobacteria for the biodesulphurisation of diesel fuel.</title>
        <authorList>
            <person name="Athi Narayanan S.M."/>
        </authorList>
    </citation>
    <scope>NUCLEOTIDE SEQUENCE [LARGE SCALE GENOMIC DNA]</scope>
    <source>
        <strain evidence="11 12">213E</strain>
    </source>
</reference>
<keyword evidence="6 10" id="KW-1133">Transmembrane helix</keyword>
<evidence type="ECO:0000256" key="4">
    <source>
        <dbReference type="ARBA" id="ARBA00022573"/>
    </source>
</evidence>
<sequence length="123" mass="13104">MSRNKNVLVTALIIGAIVVIFALSMFLNRNAPEDEAFVGSDSLATEHIEENHSDYKPWFSPVFTPGSGEIESGLFALQAALGAGVFGFALGAMWQRRRSEREAIALAGDVDAMAASAGEGDRT</sequence>
<dbReference type="InterPro" id="IPR003705">
    <property type="entry name" value="CbiN"/>
</dbReference>
<keyword evidence="5 10" id="KW-0812">Transmembrane</keyword>
<evidence type="ECO:0000256" key="5">
    <source>
        <dbReference type="ARBA" id="ARBA00022692"/>
    </source>
</evidence>
<evidence type="ECO:0000256" key="2">
    <source>
        <dbReference type="ARBA" id="ARBA00022448"/>
    </source>
</evidence>
<dbReference type="PANTHER" id="PTHR38662:SF1">
    <property type="entry name" value="COBALT TRANSPORT PROTEIN CBIN"/>
    <property type="match status" value="1"/>
</dbReference>
<comment type="function">
    <text evidence="10">Part of the energy-coupling factor (ECF) transporter complex CbiMNOQ involved in cobalt import.</text>
</comment>
<evidence type="ECO:0000256" key="7">
    <source>
        <dbReference type="ARBA" id="ARBA00023065"/>
    </source>
</evidence>
<evidence type="ECO:0000256" key="9">
    <source>
        <dbReference type="ARBA" id="ARBA00023285"/>
    </source>
</evidence>
<keyword evidence="7 10" id="KW-0406">Ion transport</keyword>